<dbReference type="SUPFAM" id="SSF53041">
    <property type="entry name" value="Resolvase-like"/>
    <property type="match status" value="1"/>
</dbReference>
<name>A0ABW5M5U8_9BACT</name>
<dbReference type="InterPro" id="IPR006118">
    <property type="entry name" value="Recombinase_CS"/>
</dbReference>
<comment type="similarity">
    <text evidence="1">Belongs to the site-specific recombinase resolvase family.</text>
</comment>
<comment type="caution">
    <text evidence="6">The sequence shown here is derived from an EMBL/GenBank/DDBJ whole genome shotgun (WGS) entry which is preliminary data.</text>
</comment>
<dbReference type="PROSITE" id="PS51736">
    <property type="entry name" value="RECOMBINASES_3"/>
    <property type="match status" value="1"/>
</dbReference>
<evidence type="ECO:0000256" key="2">
    <source>
        <dbReference type="ARBA" id="ARBA00022908"/>
    </source>
</evidence>
<gene>
    <name evidence="6" type="ORF">ACFSUS_14940</name>
</gene>
<dbReference type="Proteomes" id="UP001597469">
    <property type="component" value="Unassembled WGS sequence"/>
</dbReference>
<dbReference type="CDD" id="cd03768">
    <property type="entry name" value="SR_ResInv"/>
    <property type="match status" value="1"/>
</dbReference>
<dbReference type="PANTHER" id="PTHR30461:SF2">
    <property type="entry name" value="SERINE RECOMBINASE PINE-RELATED"/>
    <property type="match status" value="1"/>
</dbReference>
<evidence type="ECO:0000313" key="6">
    <source>
        <dbReference type="EMBL" id="MFD2571937.1"/>
    </source>
</evidence>
<sequence length="199" mass="22317">MLFGYARVSTAPADRQDQNLALQLDDLKKAGCQKIFQEKVSSAKVRPQLQKMLEVLREGDTIIVWKLDRLGRSLKELFTLINDFQARGTGFRSLNDAIDTTTAQGRLVFNLFASLAEFERDLIRERTKAGLAAARARGRVGGRPKGLTPEAQVKARAVKTMYGNKLNTIAEIGLLFHISRATVYRYLAWQEEKNDSSNA</sequence>
<keyword evidence="7" id="KW-1185">Reference proteome</keyword>
<accession>A0ABW5M5U8</accession>
<feature type="domain" description="Resolvase/invertase-type recombinase catalytic" evidence="5">
    <location>
        <begin position="1"/>
        <end position="138"/>
    </location>
</feature>
<dbReference type="RefSeq" id="WP_381523893.1">
    <property type="nucleotide sequence ID" value="NZ_JBHULN010000008.1"/>
</dbReference>
<keyword evidence="3" id="KW-0238">DNA-binding</keyword>
<keyword evidence="4" id="KW-0233">DNA recombination</keyword>
<dbReference type="InterPro" id="IPR006119">
    <property type="entry name" value="Resolv_N"/>
</dbReference>
<dbReference type="PANTHER" id="PTHR30461">
    <property type="entry name" value="DNA-INVERTASE FROM LAMBDOID PROPHAGE"/>
    <property type="match status" value="1"/>
</dbReference>
<evidence type="ECO:0000259" key="5">
    <source>
        <dbReference type="PROSITE" id="PS51736"/>
    </source>
</evidence>
<keyword evidence="2" id="KW-0229">DNA integration</keyword>
<dbReference type="InterPro" id="IPR050639">
    <property type="entry name" value="SSR_resolvase"/>
</dbReference>
<reference evidence="7" key="1">
    <citation type="journal article" date="2019" name="Int. J. Syst. Evol. Microbiol.">
        <title>The Global Catalogue of Microorganisms (GCM) 10K type strain sequencing project: providing services to taxonomists for standard genome sequencing and annotation.</title>
        <authorList>
            <consortium name="The Broad Institute Genomics Platform"/>
            <consortium name="The Broad Institute Genome Sequencing Center for Infectious Disease"/>
            <person name="Wu L."/>
            <person name="Ma J."/>
        </authorList>
    </citation>
    <scope>NUCLEOTIDE SEQUENCE [LARGE SCALE GENOMIC DNA]</scope>
    <source>
        <strain evidence="7">KCTC 42805</strain>
    </source>
</reference>
<evidence type="ECO:0000256" key="4">
    <source>
        <dbReference type="ARBA" id="ARBA00023172"/>
    </source>
</evidence>
<dbReference type="EMBL" id="JBHULN010000008">
    <property type="protein sequence ID" value="MFD2571937.1"/>
    <property type="molecule type" value="Genomic_DNA"/>
</dbReference>
<evidence type="ECO:0000256" key="1">
    <source>
        <dbReference type="ARBA" id="ARBA00009913"/>
    </source>
</evidence>
<dbReference type="PROSITE" id="PS00398">
    <property type="entry name" value="RECOMBINASES_2"/>
    <property type="match status" value="1"/>
</dbReference>
<dbReference type="Pfam" id="PF02796">
    <property type="entry name" value="HTH_7"/>
    <property type="match status" value="1"/>
</dbReference>
<dbReference type="Pfam" id="PF00239">
    <property type="entry name" value="Resolvase"/>
    <property type="match status" value="1"/>
</dbReference>
<evidence type="ECO:0000313" key="7">
    <source>
        <dbReference type="Proteomes" id="UP001597469"/>
    </source>
</evidence>
<protein>
    <submittedName>
        <fullName evidence="6">Recombinase family protein</fullName>
    </submittedName>
</protein>
<evidence type="ECO:0000256" key="3">
    <source>
        <dbReference type="ARBA" id="ARBA00023125"/>
    </source>
</evidence>
<dbReference type="Gene3D" id="3.40.50.1390">
    <property type="entry name" value="Resolvase, N-terminal catalytic domain"/>
    <property type="match status" value="1"/>
</dbReference>
<proteinExistence type="inferred from homology"/>
<organism evidence="6 7">
    <name type="scientific">Spirosoma soli</name>
    <dbReference type="NCBI Taxonomy" id="1770529"/>
    <lineage>
        <taxon>Bacteria</taxon>
        <taxon>Pseudomonadati</taxon>
        <taxon>Bacteroidota</taxon>
        <taxon>Cytophagia</taxon>
        <taxon>Cytophagales</taxon>
        <taxon>Cytophagaceae</taxon>
        <taxon>Spirosoma</taxon>
    </lineage>
</organism>
<dbReference type="InterPro" id="IPR006120">
    <property type="entry name" value="Resolvase_HTH_dom"/>
</dbReference>
<dbReference type="SMART" id="SM00857">
    <property type="entry name" value="Resolvase"/>
    <property type="match status" value="1"/>
</dbReference>
<dbReference type="InterPro" id="IPR036162">
    <property type="entry name" value="Resolvase-like_N_sf"/>
</dbReference>